<accession>F0QT74</accession>
<keyword evidence="1" id="KW-0472">Membrane</keyword>
<dbReference type="HOGENOM" id="CLU_1025347_0_0_2"/>
<sequence length="271" mass="29833">MNLMAQLMTALLTIAYLIASSVIAYVMLNRFTWCGRASWVLMGIGFMVLALTLQVIAQEVPILIVVLIHIKEVLIGSASSIIDLVLDFVKSNIYLVAIYMGLMAGVFQEVFKYLAVRDRELKPALYIGYGFALVDIAFAIASVVMSLLIPVSVNLDIQYQYIAVAPIISLVGLAIQPVVSFLFHPGSSMLLRAYQFMNKGLRGLILMILAHAYMDSFVEYLDSAIVLGLINSSLVIFISTIYFITVIIIAILIFIGGFRALSILMGPKPHN</sequence>
<feature type="transmembrane region" description="Helical" evidence="1">
    <location>
        <begin position="234"/>
        <end position="258"/>
    </location>
</feature>
<evidence type="ECO:0000256" key="1">
    <source>
        <dbReference type="SAM" id="Phobius"/>
    </source>
</evidence>
<organism evidence="2 3">
    <name type="scientific">Vulcanisaeta moutnovskia (strain 768-28)</name>
    <dbReference type="NCBI Taxonomy" id="985053"/>
    <lineage>
        <taxon>Archaea</taxon>
        <taxon>Thermoproteota</taxon>
        <taxon>Thermoprotei</taxon>
        <taxon>Thermoproteales</taxon>
        <taxon>Thermoproteaceae</taxon>
        <taxon>Vulcanisaeta</taxon>
    </lineage>
</organism>
<reference evidence="2 3" key="1">
    <citation type="journal article" date="2011" name="J. Bacteriol.">
        <title>Complete genome sequence of 'Vulcanisaeta moutnovskia' strain 768-28, a novel member of the hyperthermophilic crenarchaeal genus vulcanisaeta.</title>
        <authorList>
            <person name="Gumerov V.M."/>
            <person name="Mardanov A.V."/>
            <person name="Beletsky A.V."/>
            <person name="Prokofeva M.I."/>
            <person name="Bonch-Osmolovskaya E.A."/>
            <person name="Ravin N.V."/>
            <person name="Skryabin K.G."/>
        </authorList>
    </citation>
    <scope>NUCLEOTIDE SEQUENCE [LARGE SCALE GENOMIC DNA]</scope>
    <source>
        <strain evidence="2 3">768-28</strain>
    </source>
</reference>
<feature type="transmembrane region" description="Helical" evidence="1">
    <location>
        <begin position="93"/>
        <end position="114"/>
    </location>
</feature>
<keyword evidence="1" id="KW-0812">Transmembrane</keyword>
<keyword evidence="3" id="KW-1185">Reference proteome</keyword>
<dbReference type="EMBL" id="CP002529">
    <property type="protein sequence ID" value="ADY01663.1"/>
    <property type="molecule type" value="Genomic_DNA"/>
</dbReference>
<feature type="transmembrane region" description="Helical" evidence="1">
    <location>
        <begin position="126"/>
        <end position="149"/>
    </location>
</feature>
<feature type="transmembrane region" description="Helical" evidence="1">
    <location>
        <begin position="6"/>
        <end position="27"/>
    </location>
</feature>
<dbReference type="KEGG" id="vmo:VMUT_1458"/>
<dbReference type="Proteomes" id="UP000007485">
    <property type="component" value="Chromosome"/>
</dbReference>
<dbReference type="eggNOG" id="arCOG05757">
    <property type="taxonomic scope" value="Archaea"/>
</dbReference>
<feature type="transmembrane region" description="Helical" evidence="1">
    <location>
        <begin position="39"/>
        <end position="57"/>
    </location>
</feature>
<dbReference type="STRING" id="985053.VMUT_1458"/>
<proteinExistence type="predicted"/>
<keyword evidence="1" id="KW-1133">Transmembrane helix</keyword>
<evidence type="ECO:0000313" key="2">
    <source>
        <dbReference type="EMBL" id="ADY01663.1"/>
    </source>
</evidence>
<gene>
    <name evidence="2" type="ordered locus">VMUT_1458</name>
</gene>
<name>F0QT74_VULM7</name>
<protein>
    <submittedName>
        <fullName evidence="2">Uncharacterized protein</fullName>
    </submittedName>
</protein>
<feature type="transmembrane region" description="Helical" evidence="1">
    <location>
        <begin position="161"/>
        <end position="184"/>
    </location>
</feature>
<evidence type="ECO:0000313" key="3">
    <source>
        <dbReference type="Proteomes" id="UP000007485"/>
    </source>
</evidence>
<dbReference type="AlphaFoldDB" id="F0QT74"/>